<evidence type="ECO:0000256" key="1">
    <source>
        <dbReference type="SAM" id="SignalP"/>
    </source>
</evidence>
<keyword evidence="1" id="KW-0732">Signal</keyword>
<protein>
    <submittedName>
        <fullName evidence="3">Extracellular lipase</fullName>
    </submittedName>
</protein>
<comment type="caution">
    <text evidence="3">The sequence shown here is derived from an EMBL/GenBank/DDBJ whole genome shotgun (WGS) entry which is preliminary data.</text>
</comment>
<evidence type="ECO:0000259" key="2">
    <source>
        <dbReference type="Pfam" id="PF00135"/>
    </source>
</evidence>
<dbReference type="InterPro" id="IPR002018">
    <property type="entry name" value="CarbesteraseB"/>
</dbReference>
<proteinExistence type="predicted"/>
<feature type="signal peptide" evidence="1">
    <location>
        <begin position="1"/>
        <end position="26"/>
    </location>
</feature>
<dbReference type="SUPFAM" id="SSF53474">
    <property type="entry name" value="alpha/beta-Hydrolases"/>
    <property type="match status" value="1"/>
</dbReference>
<dbReference type="Gene3D" id="3.40.50.1820">
    <property type="entry name" value="alpha/beta hydrolase"/>
    <property type="match status" value="1"/>
</dbReference>
<dbReference type="Proteomes" id="UP000246702">
    <property type="component" value="Unassembled WGS sequence"/>
</dbReference>
<dbReference type="GeneID" id="37118591"/>
<dbReference type="RefSeq" id="XP_025464551.1">
    <property type="nucleotide sequence ID" value="XM_025616448.1"/>
</dbReference>
<dbReference type="Pfam" id="PF00135">
    <property type="entry name" value="COesterase"/>
    <property type="match status" value="1"/>
</dbReference>
<organism evidence="3 4">
    <name type="scientific">Aspergillus sclerotioniger CBS 115572</name>
    <dbReference type="NCBI Taxonomy" id="1450535"/>
    <lineage>
        <taxon>Eukaryota</taxon>
        <taxon>Fungi</taxon>
        <taxon>Dikarya</taxon>
        <taxon>Ascomycota</taxon>
        <taxon>Pezizomycotina</taxon>
        <taxon>Eurotiomycetes</taxon>
        <taxon>Eurotiomycetidae</taxon>
        <taxon>Eurotiales</taxon>
        <taxon>Aspergillaceae</taxon>
        <taxon>Aspergillus</taxon>
        <taxon>Aspergillus subgen. Circumdati</taxon>
    </lineage>
</organism>
<dbReference type="InterPro" id="IPR050309">
    <property type="entry name" value="Type-B_Carboxylest/Lipase"/>
</dbReference>
<accession>A0A317VWS6</accession>
<name>A0A317VWS6_9EURO</name>
<feature type="domain" description="Carboxylesterase type B" evidence="2">
    <location>
        <begin position="52"/>
        <end position="554"/>
    </location>
</feature>
<reference evidence="3 4" key="1">
    <citation type="submission" date="2016-12" db="EMBL/GenBank/DDBJ databases">
        <title>The genomes of Aspergillus section Nigri reveals drivers in fungal speciation.</title>
        <authorList>
            <consortium name="DOE Joint Genome Institute"/>
            <person name="Vesth T.C."/>
            <person name="Nybo J."/>
            <person name="Theobald S."/>
            <person name="Brandl J."/>
            <person name="Frisvad J.C."/>
            <person name="Nielsen K.F."/>
            <person name="Lyhne E.K."/>
            <person name="Kogle M.E."/>
            <person name="Kuo A."/>
            <person name="Riley R."/>
            <person name="Clum A."/>
            <person name="Nolan M."/>
            <person name="Lipzen A."/>
            <person name="Salamov A."/>
            <person name="Henrissat B."/>
            <person name="Wiebenga A."/>
            <person name="De Vries R.P."/>
            <person name="Grigoriev I.V."/>
            <person name="Mortensen U.H."/>
            <person name="Andersen M.R."/>
            <person name="Baker S.E."/>
        </authorList>
    </citation>
    <scope>NUCLEOTIDE SEQUENCE [LARGE SCALE GENOMIC DNA]</scope>
    <source>
        <strain evidence="3 4">CBS 115572</strain>
    </source>
</reference>
<dbReference type="PANTHER" id="PTHR11559">
    <property type="entry name" value="CARBOXYLESTERASE"/>
    <property type="match status" value="1"/>
</dbReference>
<dbReference type="EMBL" id="MSFK01000025">
    <property type="protein sequence ID" value="PWY78039.1"/>
    <property type="molecule type" value="Genomic_DNA"/>
</dbReference>
<dbReference type="InterPro" id="IPR029058">
    <property type="entry name" value="AB_hydrolase_fold"/>
</dbReference>
<gene>
    <name evidence="3" type="ORF">BO94DRAFT_603847</name>
</gene>
<evidence type="ECO:0000313" key="3">
    <source>
        <dbReference type="EMBL" id="PWY78039.1"/>
    </source>
</evidence>
<evidence type="ECO:0000313" key="4">
    <source>
        <dbReference type="Proteomes" id="UP000246702"/>
    </source>
</evidence>
<dbReference type="AlphaFoldDB" id="A0A317VWS6"/>
<dbReference type="STRING" id="1450535.A0A317VWS6"/>
<dbReference type="FunFam" id="3.40.50.1820:FF:000263">
    <property type="entry name" value="Carboxylic ester hydrolase"/>
    <property type="match status" value="1"/>
</dbReference>
<dbReference type="InterPro" id="IPR019819">
    <property type="entry name" value="Carboxylesterase_B_CS"/>
</dbReference>
<dbReference type="PROSITE" id="PS00941">
    <property type="entry name" value="CARBOXYLESTERASE_B_2"/>
    <property type="match status" value="1"/>
</dbReference>
<feature type="chain" id="PRO_5016255324" evidence="1">
    <location>
        <begin position="27"/>
        <end position="590"/>
    </location>
</feature>
<keyword evidence="4" id="KW-1185">Reference proteome</keyword>
<sequence>MLNTRSLVLAVLPVLLLLFTQQPALQSTQQIQTFLASLVPTPLHDVVLYNRPRIITPQGTVVGTTLTDTLKIPVDAFRGIPYALPPIGDLRFRRAVAVKESDGIIDASQFGPRCPGKQLLNPKDTGGSEDCLTVNVFRPHGVKGKLPVAVYVHGGAYNRGTANRPASMHNTASMVSWSDEPFVAVSFNYRIGALGFLPSTLTAKEGILNLGLHDQVLLLQWVQDNIEQFNGDPSQVTLIGLSAGAHSIAHHIMNHTPDAPLFHRAVIESGAATSRAVHPYNAPLHEAQFTNFLTSTGCANLPETSTLPCLRSLPSANITTASYSTFDKYNPSIRWAFQPVIDHELIKHRPIDAWHADHWNKMPILTGFNSNEGTYYVPRNISTSEEFTTFFHNLLPAYTPSDIQTINNLYPDPATNPDSPYLETRPINIGSQFKRTEAAYGHYAYACPVRQTAHFASSLSEEPIFLYRWALNKTVLGGANHADQMEYETFNPTVRDISETQEELAGVFHAYVTSFVVFGDPNVLGGRWEGRPTWERYRAGKKEREKVMVFGEGNDERAGGQGKGVAAKLEGDEWGRKECEFWWGKSGISD</sequence>
<dbReference type="OrthoDB" id="408631at2759"/>